<evidence type="ECO:0000256" key="1">
    <source>
        <dbReference type="ARBA" id="ARBA00022729"/>
    </source>
</evidence>
<feature type="signal peptide" evidence="3">
    <location>
        <begin position="1"/>
        <end position="18"/>
    </location>
</feature>
<organism evidence="5 6">
    <name type="scientific">Pukyongia salina</name>
    <dbReference type="NCBI Taxonomy" id="2094025"/>
    <lineage>
        <taxon>Bacteria</taxon>
        <taxon>Pseudomonadati</taxon>
        <taxon>Bacteroidota</taxon>
        <taxon>Flavobacteriia</taxon>
        <taxon>Flavobacteriales</taxon>
        <taxon>Flavobacteriaceae</taxon>
        <taxon>Pukyongia</taxon>
    </lineage>
</organism>
<evidence type="ECO:0000313" key="5">
    <source>
        <dbReference type="EMBL" id="AVI50810.1"/>
    </source>
</evidence>
<keyword evidence="6" id="KW-1185">Reference proteome</keyword>
<keyword evidence="1 3" id="KW-0732">Signal</keyword>
<dbReference type="Gene3D" id="2.60.40.10">
    <property type="entry name" value="Immunoglobulins"/>
    <property type="match status" value="5"/>
</dbReference>
<name>A0A2S0HW07_9FLAO</name>
<accession>A0A2S0HW07</accession>
<feature type="chain" id="PRO_5015515360" description="HYR domain-containing protein" evidence="3">
    <location>
        <begin position="19"/>
        <end position="1354"/>
    </location>
</feature>
<dbReference type="PANTHER" id="PTHR24273:SF32">
    <property type="entry name" value="HYALIN"/>
    <property type="match status" value="1"/>
</dbReference>
<evidence type="ECO:0000259" key="4">
    <source>
        <dbReference type="PROSITE" id="PS50825"/>
    </source>
</evidence>
<dbReference type="KEGG" id="aue:C5O00_06335"/>
<dbReference type="EMBL" id="CP027062">
    <property type="protein sequence ID" value="AVI50810.1"/>
    <property type="molecule type" value="Genomic_DNA"/>
</dbReference>
<dbReference type="NCBIfam" id="TIGR04183">
    <property type="entry name" value="Por_Secre_tail"/>
    <property type="match status" value="1"/>
</dbReference>
<dbReference type="OrthoDB" id="9805017at2"/>
<dbReference type="PROSITE" id="PS50825">
    <property type="entry name" value="HYR"/>
    <property type="match status" value="2"/>
</dbReference>
<dbReference type="InterPro" id="IPR026444">
    <property type="entry name" value="Secre_tail"/>
</dbReference>
<feature type="domain" description="HYR" evidence="4">
    <location>
        <begin position="1180"/>
        <end position="1266"/>
    </location>
</feature>
<protein>
    <recommendedName>
        <fullName evidence="4">HYR domain-containing protein</fullName>
    </recommendedName>
</protein>
<dbReference type="Proteomes" id="UP000238442">
    <property type="component" value="Chromosome"/>
</dbReference>
<dbReference type="InterPro" id="IPR003410">
    <property type="entry name" value="HYR_dom"/>
</dbReference>
<evidence type="ECO:0000256" key="2">
    <source>
        <dbReference type="ARBA" id="ARBA00022737"/>
    </source>
</evidence>
<feature type="domain" description="HYR" evidence="4">
    <location>
        <begin position="99"/>
        <end position="180"/>
    </location>
</feature>
<evidence type="ECO:0000256" key="3">
    <source>
        <dbReference type="SAM" id="SignalP"/>
    </source>
</evidence>
<dbReference type="SUPFAM" id="SSF49299">
    <property type="entry name" value="PKD domain"/>
    <property type="match status" value="1"/>
</dbReference>
<dbReference type="InterPro" id="IPR013783">
    <property type="entry name" value="Ig-like_fold"/>
</dbReference>
<proteinExistence type="predicted"/>
<sequence>MRASLFLLFCFISLTMFSQDDPPVAVCMDIPSLVLDGSGMATIVGSDVDGGSSDDMGTITLSVTPDTFSCADIGPNTVTLTVTDSIGQTDTCTATVTVVDTTAPMVLCQDITIQLDGNGNASITALDIDNGSSDNCTIASLSASPNTFNCSNLGANSVTLTVTDSSGNSSSCVATVTVEDTDSYPPVAVCQDITVQLDATGMVTITADMLDGGSTDNCGNMTFSASQTTFNCNDVYNPPLASMIITGIIDGPLAGGTPKAIEVYVTEDIPDLSLFGLGVANDGGGSNGQEFSFSAGTAIAGSFIYIASESTNFNNFFGFLPDETSVAIDVDGNDAVELFFNGGVIDVFGDINASGTATAWEYLDGWAYRKNNTGPNGSTFQVNDWFFSGINILDGETSNATALIPMPIGNYSYTPSGTATPIAVTLTVTDGNGDSDSCIANVTVEDNIAPTAICQNITVQLNSMGEFFLDQLTDPSNPSSPTYIELIAGASSDNCSVATYTAEPSAFFCADIGVNNIVVTVTDSFGNQAVCSSAQVTVEDNIAPQMMCQDITVQLDVNGNATISVDDIDNGSSDACGIASRSLDISSFSCADIGPNTVTLTVTDNNGNSNTCTATVTVEDTIPPDALCQNITVQLDASGMVTIAASDIDGGSNAACGISSLTADITNFDCSNLGDNPVVLTVTDNNGNSNTCTAIVTVQDNVAPTAIGMDITVQLDNSGNAVISGSMLDNGSTDNCNSLTYTANPDTFSCTDVSAPVAVTFTVTDASGNSSSDTVMVTVEDVEAPVANCQDITIQLDASGNASITPADVDGGSTVSCGNASLSIDRNTFNCADIGANNVVLTVTNASGLTSNCTAVVTVTDVVAPTVVCTDITIQLDNTGSASITVDDIDNGSSDVCGIANRSLDVSTFNCSNIGPNNVTLTVTDSNGNSASCTAVVTVQDLIAPIAVCQNITLPLNASGMASITAMQVDGGSSDFCGIVSRSVDVSAFDCSNLGANTVVLTVMDGSGNTDSCTAVVTVEDVTPPNVICQNITVQLDASGTVTINPADLDDGSTDACGIATYSISNNFFNCNSIGANSVILTVTDTSGNSSTCNAIVNVEDNIAPNVSCQDITVQLDASGTAFINPANVNSGSSDACGIATINIDVNSFDCSDIGTNNVTLTVTDVNGNSNSCVAVVTVVDTVDPLINCPSDQSVSIPNGSTYTLPDYFAGGLATASDNCTSTISVWSQNPAPGTLLDPGTYTISVTVEDDNGNSDSCNFDLTVGFDLGLHDQELENIKLYPNPATSSIRLSKIRAVGVNSISLYDLSGRLVKEFPVLQGADSQELDISEVASNVYLLLIKTEFGLVTKQFIKE</sequence>
<keyword evidence="2" id="KW-0677">Repeat</keyword>
<evidence type="ECO:0000313" key="6">
    <source>
        <dbReference type="Proteomes" id="UP000238442"/>
    </source>
</evidence>
<dbReference type="RefSeq" id="WP_105215922.1">
    <property type="nucleotide sequence ID" value="NZ_CP027062.1"/>
</dbReference>
<dbReference type="Pfam" id="PF02494">
    <property type="entry name" value="HYR"/>
    <property type="match status" value="1"/>
</dbReference>
<reference evidence="5 6" key="1">
    <citation type="submission" date="2018-02" db="EMBL/GenBank/DDBJ databases">
        <title>Genomic analysis of the strain RR4-38 isolated from a seawater recirculating aquaculture system.</title>
        <authorList>
            <person name="Kim Y.-S."/>
            <person name="Jang Y.H."/>
            <person name="Kim K.-H."/>
        </authorList>
    </citation>
    <scope>NUCLEOTIDE SEQUENCE [LARGE SCALE GENOMIC DNA]</scope>
    <source>
        <strain evidence="5 6">RR4-38</strain>
    </source>
</reference>
<dbReference type="PANTHER" id="PTHR24273">
    <property type="entry name" value="FI04643P-RELATED"/>
    <property type="match status" value="1"/>
</dbReference>
<dbReference type="Pfam" id="PF18962">
    <property type="entry name" value="Por_Secre_tail"/>
    <property type="match status" value="1"/>
</dbReference>
<dbReference type="InterPro" id="IPR035986">
    <property type="entry name" value="PKD_dom_sf"/>
</dbReference>
<gene>
    <name evidence="5" type="ORF">C5O00_06335</name>
</gene>